<feature type="chain" id="PRO_5040508006" evidence="1">
    <location>
        <begin position="21"/>
        <end position="753"/>
    </location>
</feature>
<sequence length="753" mass="85093">MELVETWCLVFFLSVLSVASVTKWSQGRASSARSISPELRSHIEQLSATCIDRSASWMDKLVHFVPYASFLLFFYEVLDNLPLNTPTLSMNVFWSVSLLTIILALPDLRRRSPKTAPASAPRQGYYPSPVVDQKPAVRHSRNHSNGEPITDYDAKEPLFMSILRQDQSPLRAERIQWMLDRPLDDETTAVVLRAILRMAWRSGNHSLLLKRCYEILLQSFDIVDGQPTLIPRLRNLAYLSARAFCHIFIQSGSDAQGVDKVLASLRERHVGLSLGYHENDSNLHSVLGLTDRLLGIDQNIEWSSFQLSSAHHLWVSDILLHHACNLVAAGKQQQVYDEVAVFIQDTFSLEPPAALSIDTNCVLMVGLLVDVPVHPDDLLVSGEKKRFTPITERLFVKLSSIIQNRTSTGPEIGGVLDALRCIGLLTYNIVSRRSFELFTTVMTVASHLPVELKWDAARLSMHGAFKWDGYYPTVSGPQEVLSFLEHHFGLQAKGEIQDEAIQYAMRALAFGASQTCLEALAQFDPIAHPFFDGIRSLFHADKPHELKKAALCFLSHIEARWFPVFSEHVSPDAVQDFCEDLVSAVNEVFTDELEVKRASTTVLLSMADASTFRLHIPLHMWEHLEFVHELKEGSLPLRRCRANPDIIPALRRTASQKPLVFWLAISWRGVTRLDPAIQAQVVDATTRAVAQSPQVEDFLLLLLNAEETRLEEKLRAFSSWSTDEEVEALRLKLYELRESRTHFYEVCEPEDTP</sequence>
<comment type="caution">
    <text evidence="2">The sequence shown here is derived from an EMBL/GenBank/DDBJ whole genome shotgun (WGS) entry which is preliminary data.</text>
</comment>
<name>A0A9P6HCJ5_9AGAM</name>
<keyword evidence="1" id="KW-0732">Signal</keyword>
<dbReference type="Proteomes" id="UP000736335">
    <property type="component" value="Unassembled WGS sequence"/>
</dbReference>
<accession>A0A9P6HCJ5</accession>
<keyword evidence="3" id="KW-1185">Reference proteome</keyword>
<reference evidence="2" key="1">
    <citation type="journal article" date="2020" name="Nat. Commun.">
        <title>Large-scale genome sequencing of mycorrhizal fungi provides insights into the early evolution of symbiotic traits.</title>
        <authorList>
            <person name="Miyauchi S."/>
            <person name="Kiss E."/>
            <person name="Kuo A."/>
            <person name="Drula E."/>
            <person name="Kohler A."/>
            <person name="Sanchez-Garcia M."/>
            <person name="Morin E."/>
            <person name="Andreopoulos B."/>
            <person name="Barry K.W."/>
            <person name="Bonito G."/>
            <person name="Buee M."/>
            <person name="Carver A."/>
            <person name="Chen C."/>
            <person name="Cichocki N."/>
            <person name="Clum A."/>
            <person name="Culley D."/>
            <person name="Crous P.W."/>
            <person name="Fauchery L."/>
            <person name="Girlanda M."/>
            <person name="Hayes R.D."/>
            <person name="Keri Z."/>
            <person name="LaButti K."/>
            <person name="Lipzen A."/>
            <person name="Lombard V."/>
            <person name="Magnuson J."/>
            <person name="Maillard F."/>
            <person name="Murat C."/>
            <person name="Nolan M."/>
            <person name="Ohm R.A."/>
            <person name="Pangilinan J."/>
            <person name="Pereira M.F."/>
            <person name="Perotto S."/>
            <person name="Peter M."/>
            <person name="Pfister S."/>
            <person name="Riley R."/>
            <person name="Sitrit Y."/>
            <person name="Stielow J.B."/>
            <person name="Szollosi G."/>
            <person name="Zifcakova L."/>
            <person name="Stursova M."/>
            <person name="Spatafora J.W."/>
            <person name="Tedersoo L."/>
            <person name="Vaario L.M."/>
            <person name="Yamada A."/>
            <person name="Yan M."/>
            <person name="Wang P."/>
            <person name="Xu J."/>
            <person name="Bruns T."/>
            <person name="Baldrian P."/>
            <person name="Vilgalys R."/>
            <person name="Dunand C."/>
            <person name="Henrissat B."/>
            <person name="Grigoriev I.V."/>
            <person name="Hibbett D."/>
            <person name="Nagy L.G."/>
            <person name="Martin F.M."/>
        </authorList>
    </citation>
    <scope>NUCLEOTIDE SEQUENCE</scope>
    <source>
        <strain evidence="2">UH-Tt-Lm1</strain>
    </source>
</reference>
<dbReference type="OrthoDB" id="10318747at2759"/>
<proteinExistence type="predicted"/>
<evidence type="ECO:0000313" key="3">
    <source>
        <dbReference type="Proteomes" id="UP000736335"/>
    </source>
</evidence>
<dbReference type="AlphaFoldDB" id="A0A9P6HCJ5"/>
<evidence type="ECO:0000313" key="2">
    <source>
        <dbReference type="EMBL" id="KAF9784054.1"/>
    </source>
</evidence>
<reference evidence="2" key="2">
    <citation type="submission" date="2020-11" db="EMBL/GenBank/DDBJ databases">
        <authorList>
            <consortium name="DOE Joint Genome Institute"/>
            <person name="Kuo A."/>
            <person name="Miyauchi S."/>
            <person name="Kiss E."/>
            <person name="Drula E."/>
            <person name="Kohler A."/>
            <person name="Sanchez-Garcia M."/>
            <person name="Andreopoulos B."/>
            <person name="Barry K.W."/>
            <person name="Bonito G."/>
            <person name="Buee M."/>
            <person name="Carver A."/>
            <person name="Chen C."/>
            <person name="Cichocki N."/>
            <person name="Clum A."/>
            <person name="Culley D."/>
            <person name="Crous P.W."/>
            <person name="Fauchery L."/>
            <person name="Girlanda M."/>
            <person name="Hayes R."/>
            <person name="Keri Z."/>
            <person name="Labutti K."/>
            <person name="Lipzen A."/>
            <person name="Lombard V."/>
            <person name="Magnuson J."/>
            <person name="Maillard F."/>
            <person name="Morin E."/>
            <person name="Murat C."/>
            <person name="Nolan M."/>
            <person name="Ohm R."/>
            <person name="Pangilinan J."/>
            <person name="Pereira M."/>
            <person name="Perotto S."/>
            <person name="Peter M."/>
            <person name="Riley R."/>
            <person name="Sitrit Y."/>
            <person name="Stielow B."/>
            <person name="Szollosi G."/>
            <person name="Zifcakova L."/>
            <person name="Stursova M."/>
            <person name="Spatafora J.W."/>
            <person name="Tedersoo L."/>
            <person name="Vaario L.-M."/>
            <person name="Yamada A."/>
            <person name="Yan M."/>
            <person name="Wang P."/>
            <person name="Xu J."/>
            <person name="Bruns T."/>
            <person name="Baldrian P."/>
            <person name="Vilgalys R."/>
            <person name="Henrissat B."/>
            <person name="Grigoriev I.V."/>
            <person name="Hibbett D."/>
            <person name="Nagy L.G."/>
            <person name="Martin F.M."/>
        </authorList>
    </citation>
    <scope>NUCLEOTIDE SEQUENCE</scope>
    <source>
        <strain evidence="2">UH-Tt-Lm1</strain>
    </source>
</reference>
<protein>
    <submittedName>
        <fullName evidence="2">Uncharacterized protein</fullName>
    </submittedName>
</protein>
<feature type="signal peptide" evidence="1">
    <location>
        <begin position="1"/>
        <end position="20"/>
    </location>
</feature>
<dbReference type="EMBL" id="WIUZ02000009">
    <property type="protein sequence ID" value="KAF9784054.1"/>
    <property type="molecule type" value="Genomic_DNA"/>
</dbReference>
<gene>
    <name evidence="2" type="ORF">BJ322DRAFT_1109901</name>
</gene>
<evidence type="ECO:0000256" key="1">
    <source>
        <dbReference type="SAM" id="SignalP"/>
    </source>
</evidence>
<organism evidence="2 3">
    <name type="scientific">Thelephora terrestris</name>
    <dbReference type="NCBI Taxonomy" id="56493"/>
    <lineage>
        <taxon>Eukaryota</taxon>
        <taxon>Fungi</taxon>
        <taxon>Dikarya</taxon>
        <taxon>Basidiomycota</taxon>
        <taxon>Agaricomycotina</taxon>
        <taxon>Agaricomycetes</taxon>
        <taxon>Thelephorales</taxon>
        <taxon>Thelephoraceae</taxon>
        <taxon>Thelephora</taxon>
    </lineage>
</organism>